<sequence length="170" mass="20366">MYMNWGGDLMTYKHKRRSFLIKTEKILMESDSDDTLNFAEWTWKKAHLRYKEKDKYKNGSVYYRGIYWVHLGYNIGREQDKHRPVVVVRTEKNSPLCAIIPLTTQRLNDNLWYHIDLDGFDNTALVEHFRVISKDRIDYQMRKRGKYGKAGFEDMKKIKGEIKRMYASGI</sequence>
<comment type="similarity">
    <text evidence="1">Belongs to the PemK/MazF family.</text>
</comment>
<organism evidence="3 4">
    <name type="scientific">Lentibacillus cibarius</name>
    <dbReference type="NCBI Taxonomy" id="2583219"/>
    <lineage>
        <taxon>Bacteria</taxon>
        <taxon>Bacillati</taxon>
        <taxon>Bacillota</taxon>
        <taxon>Bacilli</taxon>
        <taxon>Bacillales</taxon>
        <taxon>Bacillaceae</taxon>
        <taxon>Lentibacillus</taxon>
    </lineage>
</organism>
<protein>
    <submittedName>
        <fullName evidence="3">Type II toxin-antitoxin system PemK/MazF family toxin</fullName>
    </submittedName>
</protein>
<reference evidence="3 4" key="1">
    <citation type="submission" date="2019-05" db="EMBL/GenBank/DDBJ databases">
        <title>Genomic analysis of Lentibacillus sp. NKC220-2.</title>
        <authorList>
            <person name="Oh Y.J."/>
        </authorList>
    </citation>
    <scope>NUCLEOTIDE SEQUENCE [LARGE SCALE GENOMIC DNA]</scope>
    <source>
        <strain evidence="3 4">NKC220-2</strain>
    </source>
</reference>
<dbReference type="Gene3D" id="2.30.30.110">
    <property type="match status" value="1"/>
</dbReference>
<dbReference type="AlphaFoldDB" id="A0A5S3QJK0"/>
<dbReference type="InterPro" id="IPR003477">
    <property type="entry name" value="PemK-like"/>
</dbReference>
<accession>A0A5S3QJK0</accession>
<name>A0A5S3QJK0_9BACI</name>
<dbReference type="SUPFAM" id="SSF50118">
    <property type="entry name" value="Cell growth inhibitor/plasmid maintenance toxic component"/>
    <property type="match status" value="1"/>
</dbReference>
<dbReference type="GO" id="GO:0003677">
    <property type="term" value="F:DNA binding"/>
    <property type="evidence" value="ECO:0007669"/>
    <property type="project" value="InterPro"/>
</dbReference>
<evidence type="ECO:0000256" key="1">
    <source>
        <dbReference type="ARBA" id="ARBA00007521"/>
    </source>
</evidence>
<gene>
    <name evidence="3" type="ORF">FFL34_07115</name>
</gene>
<dbReference type="Proteomes" id="UP000306980">
    <property type="component" value="Unassembled WGS sequence"/>
</dbReference>
<evidence type="ECO:0000256" key="2">
    <source>
        <dbReference type="ARBA" id="ARBA00022649"/>
    </source>
</evidence>
<dbReference type="EMBL" id="VCIA01000001">
    <property type="protein sequence ID" value="TMN21909.1"/>
    <property type="molecule type" value="Genomic_DNA"/>
</dbReference>
<dbReference type="OrthoDB" id="2991333at2"/>
<dbReference type="Pfam" id="PF02452">
    <property type="entry name" value="PemK_toxin"/>
    <property type="match status" value="1"/>
</dbReference>
<dbReference type="InterPro" id="IPR011067">
    <property type="entry name" value="Plasmid_toxin/cell-grow_inhib"/>
</dbReference>
<keyword evidence="2" id="KW-1277">Toxin-antitoxin system</keyword>
<evidence type="ECO:0000313" key="3">
    <source>
        <dbReference type="EMBL" id="TMN21909.1"/>
    </source>
</evidence>
<proteinExistence type="inferred from homology"/>
<evidence type="ECO:0000313" key="4">
    <source>
        <dbReference type="Proteomes" id="UP000306980"/>
    </source>
</evidence>
<comment type="caution">
    <text evidence="3">The sequence shown here is derived from an EMBL/GenBank/DDBJ whole genome shotgun (WGS) entry which is preliminary data.</text>
</comment>